<evidence type="ECO:0000313" key="4">
    <source>
        <dbReference type="Proteomes" id="UP000575241"/>
    </source>
</evidence>
<accession>A0A7W7JYA1</accession>
<keyword evidence="4" id="KW-1185">Reference proteome</keyword>
<organism evidence="3 4">
    <name type="scientific">Sphingomonas kyeonggiensis</name>
    <dbReference type="NCBI Taxonomy" id="1268553"/>
    <lineage>
        <taxon>Bacteria</taxon>
        <taxon>Pseudomonadati</taxon>
        <taxon>Pseudomonadota</taxon>
        <taxon>Alphaproteobacteria</taxon>
        <taxon>Sphingomonadales</taxon>
        <taxon>Sphingomonadaceae</taxon>
        <taxon>Sphingomonas</taxon>
    </lineage>
</organism>
<evidence type="ECO:0008006" key="5">
    <source>
        <dbReference type="Google" id="ProtNLM"/>
    </source>
</evidence>
<dbReference type="Proteomes" id="UP000575241">
    <property type="component" value="Unassembled WGS sequence"/>
</dbReference>
<evidence type="ECO:0000313" key="3">
    <source>
        <dbReference type="EMBL" id="MBB4837596.1"/>
    </source>
</evidence>
<feature type="region of interest" description="Disordered" evidence="1">
    <location>
        <begin position="21"/>
        <end position="84"/>
    </location>
</feature>
<comment type="caution">
    <text evidence="3">The sequence shown here is derived from an EMBL/GenBank/DDBJ whole genome shotgun (WGS) entry which is preliminary data.</text>
</comment>
<feature type="signal peptide" evidence="2">
    <location>
        <begin position="1"/>
        <end position="22"/>
    </location>
</feature>
<dbReference type="EMBL" id="JACHLN010000001">
    <property type="protein sequence ID" value="MBB4837596.1"/>
    <property type="molecule type" value="Genomic_DNA"/>
</dbReference>
<dbReference type="AlphaFoldDB" id="A0A7W7JYA1"/>
<dbReference type="RefSeq" id="WP_184162401.1">
    <property type="nucleotide sequence ID" value="NZ_JACHLN010000001.1"/>
</dbReference>
<feature type="chain" id="PRO_5030785850" description="PRC-barrel domain-containing protein" evidence="2">
    <location>
        <begin position="23"/>
        <end position="149"/>
    </location>
</feature>
<keyword evidence="2" id="KW-0732">Signal</keyword>
<reference evidence="3 4" key="1">
    <citation type="submission" date="2020-08" db="EMBL/GenBank/DDBJ databases">
        <title>Functional genomics of gut bacteria from endangered species of beetles.</title>
        <authorList>
            <person name="Carlos-Shanley C."/>
        </authorList>
    </citation>
    <scope>NUCLEOTIDE SEQUENCE [LARGE SCALE GENOMIC DNA]</scope>
    <source>
        <strain evidence="3 4">S00224</strain>
    </source>
</reference>
<protein>
    <recommendedName>
        <fullName evidence="5">PRC-barrel domain-containing protein</fullName>
    </recommendedName>
</protein>
<evidence type="ECO:0000256" key="1">
    <source>
        <dbReference type="SAM" id="MobiDB-lite"/>
    </source>
</evidence>
<gene>
    <name evidence="3" type="ORF">HNP52_000647</name>
</gene>
<feature type="compositionally biased region" description="Basic and acidic residues" evidence="1">
    <location>
        <begin position="41"/>
        <end position="68"/>
    </location>
</feature>
<name>A0A7W7JYA1_9SPHN</name>
<proteinExistence type="predicted"/>
<sequence>MKAVKLAAIAAGLTLGAGAAQAQQGSTGPGMPVLVGSVDAPELKGPDDSAARIDKAVRDSRLDAEKPKTARAVPAKPGDVTAGSEVRDSKGVVLGKVESVSMAAAVIVAEAGKVEVPLEAFGKNNKGLLLALTKKDFDAMVAGANKPAN</sequence>
<evidence type="ECO:0000256" key="2">
    <source>
        <dbReference type="SAM" id="SignalP"/>
    </source>
</evidence>